<dbReference type="AlphaFoldDB" id="F0F1N7"/>
<gene>
    <name evidence="1" type="ORF">HMPREF9098_2022</name>
</gene>
<comment type="caution">
    <text evidence="1">The sequence shown here is derived from an EMBL/GenBank/DDBJ whole genome shotgun (WGS) entry which is preliminary data.</text>
</comment>
<protein>
    <submittedName>
        <fullName evidence="1">Uncharacterized protein</fullName>
    </submittedName>
</protein>
<dbReference type="STRING" id="888741.HMPREF9098_2022"/>
<evidence type="ECO:0000313" key="1">
    <source>
        <dbReference type="EMBL" id="EGC16652.1"/>
    </source>
</evidence>
<name>F0F1N7_9NEIS</name>
<accession>F0F1N7</accession>
<keyword evidence="2" id="KW-1185">Reference proteome</keyword>
<organism evidence="1 2">
    <name type="scientific">Kingella denitrificans ATCC 33394</name>
    <dbReference type="NCBI Taxonomy" id="888741"/>
    <lineage>
        <taxon>Bacteria</taxon>
        <taxon>Pseudomonadati</taxon>
        <taxon>Pseudomonadota</taxon>
        <taxon>Betaproteobacteria</taxon>
        <taxon>Neisseriales</taxon>
        <taxon>Neisseriaceae</taxon>
        <taxon>Kingella</taxon>
    </lineage>
</organism>
<dbReference type="EMBL" id="AEWV01000040">
    <property type="protein sequence ID" value="EGC16652.1"/>
    <property type="molecule type" value="Genomic_DNA"/>
</dbReference>
<sequence length="42" mass="4662">MLSAGSGMQAACNHCPDDIAQYNDNARLRYFRLPDTNALFVT</sequence>
<dbReference type="HOGENOM" id="CLU_3252773_0_0_4"/>
<reference evidence="1 2" key="1">
    <citation type="submission" date="2011-01" db="EMBL/GenBank/DDBJ databases">
        <authorList>
            <person name="Muzny D."/>
            <person name="Qin X."/>
            <person name="Deng J."/>
            <person name="Jiang H."/>
            <person name="Liu Y."/>
            <person name="Qu J."/>
            <person name="Song X.-Z."/>
            <person name="Zhang L."/>
            <person name="Thornton R."/>
            <person name="Coyle M."/>
            <person name="Francisco L."/>
            <person name="Jackson L."/>
            <person name="Javaid M."/>
            <person name="Korchina V."/>
            <person name="Kovar C."/>
            <person name="Mata R."/>
            <person name="Mathew T."/>
            <person name="Ngo R."/>
            <person name="Nguyen L."/>
            <person name="Nguyen N."/>
            <person name="Okwuonu G."/>
            <person name="Ongeri F."/>
            <person name="Pham C."/>
            <person name="Simmons D."/>
            <person name="Wilczek-Boney K."/>
            <person name="Hale W."/>
            <person name="Jakkamsetti A."/>
            <person name="Pham P."/>
            <person name="Ruth R."/>
            <person name="San Lucas F."/>
            <person name="Warren J."/>
            <person name="Zhang J."/>
            <person name="Zhao Z."/>
            <person name="Zhou C."/>
            <person name="Zhu D."/>
            <person name="Lee S."/>
            <person name="Bess C."/>
            <person name="Blankenburg K."/>
            <person name="Forbes L."/>
            <person name="Fu Q."/>
            <person name="Gubbala S."/>
            <person name="Hirani K."/>
            <person name="Jayaseelan J.C."/>
            <person name="Lara F."/>
            <person name="Munidasa M."/>
            <person name="Palculict T."/>
            <person name="Patil S."/>
            <person name="Pu L.-L."/>
            <person name="Saada N."/>
            <person name="Tang L."/>
            <person name="Weissenberger G."/>
            <person name="Zhu Y."/>
            <person name="Hemphill L."/>
            <person name="Shang Y."/>
            <person name="Youmans B."/>
            <person name="Ayvaz T."/>
            <person name="Ross M."/>
            <person name="Santibanez J."/>
            <person name="Aqrawi P."/>
            <person name="Gross S."/>
            <person name="Joshi V."/>
            <person name="Fowler G."/>
            <person name="Nazareth L."/>
            <person name="Reid J."/>
            <person name="Worley K."/>
            <person name="Petrosino J."/>
            <person name="Highlander S."/>
            <person name="Gibbs R."/>
        </authorList>
    </citation>
    <scope>NUCLEOTIDE SEQUENCE [LARGE SCALE GENOMIC DNA]</scope>
    <source>
        <strain evidence="1 2">ATCC 33394</strain>
    </source>
</reference>
<proteinExistence type="predicted"/>
<dbReference type="Proteomes" id="UP000004088">
    <property type="component" value="Unassembled WGS sequence"/>
</dbReference>
<evidence type="ECO:0000313" key="2">
    <source>
        <dbReference type="Proteomes" id="UP000004088"/>
    </source>
</evidence>